<dbReference type="EMBL" id="KI290824">
    <property type="protein sequence ID" value="ESA07032.1"/>
    <property type="molecule type" value="Genomic_DNA"/>
</dbReference>
<sequence length="56" mass="5924">MQLPKLETINTEILGSGTNAVQTLSVKEAYLWLDQLVGSVPAKIGPVSVLGPVFTV</sequence>
<dbReference type="HOGENOM" id="CLU_3015366_0_0_1"/>
<reference evidence="1" key="1">
    <citation type="submission" date="2013-07" db="EMBL/GenBank/DDBJ databases">
        <title>The genome of an arbuscular mycorrhizal fungus provides insights into the evolution of the oldest plant symbiosis.</title>
        <authorList>
            <consortium name="DOE Joint Genome Institute"/>
            <person name="Tisserant E."/>
            <person name="Malbreil M."/>
            <person name="Kuo A."/>
            <person name="Kohler A."/>
            <person name="Symeonidi A."/>
            <person name="Balestrini R."/>
            <person name="Charron P."/>
            <person name="Duensing N."/>
            <person name="Frei-dit-Frey N."/>
            <person name="Gianinazzi-Pearson V."/>
            <person name="Gilbert B."/>
            <person name="Handa Y."/>
            <person name="Hijri M."/>
            <person name="Kaul R."/>
            <person name="Kawaguchi M."/>
            <person name="Krajinski F."/>
            <person name="Lammers P."/>
            <person name="Lapierre D."/>
            <person name="Masclaux F.G."/>
            <person name="Murat C."/>
            <person name="Morin E."/>
            <person name="Ndikumana S."/>
            <person name="Pagni M."/>
            <person name="Petitpierre D."/>
            <person name="Requena N."/>
            <person name="Rosikiewicz P."/>
            <person name="Riley R."/>
            <person name="Saito K."/>
            <person name="San Clemente H."/>
            <person name="Shapiro H."/>
            <person name="van Tuinen D."/>
            <person name="Becard G."/>
            <person name="Bonfante P."/>
            <person name="Paszkowski U."/>
            <person name="Shachar-Hill Y."/>
            <person name="Young J.P."/>
            <person name="Sanders I.R."/>
            <person name="Henrissat B."/>
            <person name="Rensing S.A."/>
            <person name="Grigoriev I.V."/>
            <person name="Corradi N."/>
            <person name="Roux C."/>
            <person name="Martin F."/>
        </authorList>
    </citation>
    <scope>NUCLEOTIDE SEQUENCE</scope>
    <source>
        <strain evidence="1">DAOM 197198</strain>
    </source>
</reference>
<organism evidence="1">
    <name type="scientific">Rhizophagus irregularis (strain DAOM 181602 / DAOM 197198 / MUCL 43194)</name>
    <name type="common">Arbuscular mycorrhizal fungus</name>
    <name type="synonym">Glomus intraradices</name>
    <dbReference type="NCBI Taxonomy" id="747089"/>
    <lineage>
        <taxon>Eukaryota</taxon>
        <taxon>Fungi</taxon>
        <taxon>Fungi incertae sedis</taxon>
        <taxon>Mucoromycota</taxon>
        <taxon>Glomeromycotina</taxon>
        <taxon>Glomeromycetes</taxon>
        <taxon>Glomerales</taxon>
        <taxon>Glomeraceae</taxon>
        <taxon>Rhizophagus</taxon>
    </lineage>
</organism>
<dbReference type="AlphaFoldDB" id="U9THY6"/>
<name>U9THY6_RHIID</name>
<proteinExistence type="predicted"/>
<accession>U9THY6</accession>
<protein>
    <submittedName>
        <fullName evidence="1">Uncharacterized protein</fullName>
    </submittedName>
</protein>
<evidence type="ECO:0000313" key="1">
    <source>
        <dbReference type="EMBL" id="ESA07032.1"/>
    </source>
</evidence>
<gene>
    <name evidence="1" type="ORF">GLOINDRAFT_3812</name>
</gene>